<dbReference type="AlphaFoldDB" id="A0AAW0GZ74"/>
<name>A0AAW0GZ74_9APHY</name>
<keyword evidence="2" id="KW-1185">Reference proteome</keyword>
<sequence>MSFQVSQRSVDTLPPELIYEIFDLFGLEEDIELSKRNIYAISQTNRRLRQLALHYLCRSVELSWSDVDQLASRKCGTDIDRTITNKVRDLSLTCVDADEHLVPAILKRLRESKGFHYFSNLSVLDLTDTCIEPEDLANFGISVSLQALLVVWRMEHGFPDLAKWPQLSTLAIGIEMVGTPDRNLSLFQPVSNSNLTRLYIDEDHCELKGERDRSFRVGWFSKMCNKITLPRLRSFTIHSTYGLFAQIYDFIQRHPSILDVNISCGSRSLWLSFEAIIKLIEGTGIWSDDGTAHGPRDDPEARSEHPCWAFAFTRVPDTTIDHQNRYLATSLVLEQAVDGMQDWDVIILEDFLRLGNLRVFSKVETLRLLFTRCEESGGPFATIMRMVANELKCWPSLRSFHLAMFLTWEVTWEDLPESLDGLLPFFDEAMPMNECWSERLYTLLDLFETLDNLPPFANLPYYPQTREQKCKMVHIIYTEISKTLNIPMEKLDMEDAAILMTFWYKRHRDKMAALVWHIGAECKTLEEFVWYPHAHWVDRNRMRNKWSWVFGEPDGRGGRVAEDLHEWVERSDAPDDLTRMDTTVGEMKNFLEERWDRKPGFNPTKAYWGP</sequence>
<protein>
    <recommendedName>
        <fullName evidence="3">F-box domain-containing protein</fullName>
    </recommendedName>
</protein>
<dbReference type="SUPFAM" id="SSF52047">
    <property type="entry name" value="RNI-like"/>
    <property type="match status" value="1"/>
</dbReference>
<organism evidence="1 2">
    <name type="scientific">Cerrena zonata</name>
    <dbReference type="NCBI Taxonomy" id="2478898"/>
    <lineage>
        <taxon>Eukaryota</taxon>
        <taxon>Fungi</taxon>
        <taxon>Dikarya</taxon>
        <taxon>Basidiomycota</taxon>
        <taxon>Agaricomycotina</taxon>
        <taxon>Agaricomycetes</taxon>
        <taxon>Polyporales</taxon>
        <taxon>Cerrenaceae</taxon>
        <taxon>Cerrena</taxon>
    </lineage>
</organism>
<dbReference type="Proteomes" id="UP001385951">
    <property type="component" value="Unassembled WGS sequence"/>
</dbReference>
<evidence type="ECO:0000313" key="1">
    <source>
        <dbReference type="EMBL" id="KAK7695266.1"/>
    </source>
</evidence>
<evidence type="ECO:0000313" key="2">
    <source>
        <dbReference type="Proteomes" id="UP001385951"/>
    </source>
</evidence>
<proteinExistence type="predicted"/>
<accession>A0AAW0GZ74</accession>
<dbReference type="EMBL" id="JASBNA010000002">
    <property type="protein sequence ID" value="KAK7695266.1"/>
    <property type="molecule type" value="Genomic_DNA"/>
</dbReference>
<reference evidence="1 2" key="1">
    <citation type="submission" date="2022-09" db="EMBL/GenBank/DDBJ databases">
        <authorList>
            <person name="Palmer J.M."/>
        </authorList>
    </citation>
    <scope>NUCLEOTIDE SEQUENCE [LARGE SCALE GENOMIC DNA]</scope>
    <source>
        <strain evidence="1 2">DSM 7382</strain>
    </source>
</reference>
<evidence type="ECO:0008006" key="3">
    <source>
        <dbReference type="Google" id="ProtNLM"/>
    </source>
</evidence>
<gene>
    <name evidence="1" type="ORF">QCA50_002456</name>
</gene>
<comment type="caution">
    <text evidence="1">The sequence shown here is derived from an EMBL/GenBank/DDBJ whole genome shotgun (WGS) entry which is preliminary data.</text>
</comment>